<evidence type="ECO:0000313" key="1">
    <source>
        <dbReference type="EMBL" id="CAB4196594.1"/>
    </source>
</evidence>
<reference evidence="1" key="1">
    <citation type="submission" date="2020-05" db="EMBL/GenBank/DDBJ databases">
        <authorList>
            <person name="Chiriac C."/>
            <person name="Salcher M."/>
            <person name="Ghai R."/>
            <person name="Kavagutti S V."/>
        </authorList>
    </citation>
    <scope>NUCLEOTIDE SEQUENCE</scope>
</reference>
<dbReference type="EMBL" id="LR797252">
    <property type="protein sequence ID" value="CAB4196594.1"/>
    <property type="molecule type" value="Genomic_DNA"/>
</dbReference>
<accession>A0A6J5RX64</accession>
<sequence length="347" mass="35258">MSGFQLGVDAAGAESLVDIKTDLDTLVSDEAAEATKMPASLGSKADAASFPVTQSTEDKAVLAAMSAKLPASVGVKANTGSLSVTMSTEDAAKMPASLGSKADAASFPVTQSTEDKAVLSGLTGKFPTAAIPADADANTGAAATVTRIASRLWGYNAATWDAVRTGLNAVQTAFTGMINTIPVGKYNATQPTLADTNGVNLQVDSRGNLRVANMLTAQAQDDLNQVLAVQVRVPIGTTYAPTVFTDRGATVTKLVKGSAGMVVGLTCYNTTASTRFLQLHNLVAAPAAGAPALSFLVPAGAQIVLGTDIFTSAGISFATGIVYGVSSTSDSYTAGSATDCSIQIFYY</sequence>
<organism evidence="1">
    <name type="scientific">uncultured Caudovirales phage</name>
    <dbReference type="NCBI Taxonomy" id="2100421"/>
    <lineage>
        <taxon>Viruses</taxon>
        <taxon>Duplodnaviria</taxon>
        <taxon>Heunggongvirae</taxon>
        <taxon>Uroviricota</taxon>
        <taxon>Caudoviricetes</taxon>
        <taxon>Peduoviridae</taxon>
        <taxon>Maltschvirus</taxon>
        <taxon>Maltschvirus maltsch</taxon>
    </lineage>
</organism>
<proteinExistence type="predicted"/>
<protein>
    <submittedName>
        <fullName evidence="1">Uncharacterized protein</fullName>
    </submittedName>
</protein>
<gene>
    <name evidence="1" type="ORF">UFOVP1290_114</name>
</gene>
<name>A0A6J5RX64_9CAUD</name>